<dbReference type="Proteomes" id="UP000525987">
    <property type="component" value="Unassembled WGS sequence"/>
</dbReference>
<reference evidence="4 5" key="1">
    <citation type="submission" date="2020-08" db="EMBL/GenBank/DDBJ databases">
        <title>Genomic Encyclopedia of Type Strains, Phase III (KMG-III): the genomes of soil and plant-associated and newly described type strains.</title>
        <authorList>
            <person name="Whitman W."/>
        </authorList>
    </citation>
    <scope>NUCLEOTIDE SEQUENCE [LARGE SCALE GENOMIC DNA]</scope>
    <source>
        <strain evidence="4 5">CECT 5995</strain>
    </source>
</reference>
<gene>
    <name evidence="4" type="ORF">FHR96_000902</name>
</gene>
<keyword evidence="5" id="KW-1185">Reference proteome</keyword>
<accession>A0A7W5BVT5</accession>
<organism evidence="4 5">
    <name type="scientific">Halomonas organivorans</name>
    <dbReference type="NCBI Taxonomy" id="257772"/>
    <lineage>
        <taxon>Bacteria</taxon>
        <taxon>Pseudomonadati</taxon>
        <taxon>Pseudomonadota</taxon>
        <taxon>Gammaproteobacteria</taxon>
        <taxon>Oceanospirillales</taxon>
        <taxon>Halomonadaceae</taxon>
        <taxon>Halomonas</taxon>
    </lineage>
</organism>
<comment type="caution">
    <text evidence="4">The sequence shown here is derived from an EMBL/GenBank/DDBJ whole genome shotgun (WGS) entry which is preliminary data.</text>
</comment>
<dbReference type="EMBL" id="JACHXM010000003">
    <property type="protein sequence ID" value="MBB3140050.1"/>
    <property type="molecule type" value="Genomic_DNA"/>
</dbReference>
<keyword evidence="2" id="KW-0472">Membrane</keyword>
<dbReference type="PANTHER" id="PTHR30576:SF20">
    <property type="entry name" value="QUINOVOSAMINEPHOSPHOTRANSFERAE-RELATED"/>
    <property type="match status" value="1"/>
</dbReference>
<dbReference type="AlphaFoldDB" id="A0A7W5BVT5"/>
<feature type="transmembrane region" description="Helical" evidence="2">
    <location>
        <begin position="12"/>
        <end position="37"/>
    </location>
</feature>
<sequence>MKIDKIRVYQKRCFDIVLSSFGLLVVGWLIVVAYLMASWDTRSHGIFKQKRVGRNGHVFMLYKIKTMKNDSVSTSTVTTSRDPRITRVGRLLRKTKVDELPQLWNVLKGDMSFVGPRPDVPGFADRLTGTQSIVLSVRPGITGPATLKYRDEENLLAAQDNPERYNRDVIYPEKVRLNVEYVNNWTFWGDLKLICRTLVG</sequence>
<feature type="domain" description="Bacterial sugar transferase" evidence="3">
    <location>
        <begin position="11"/>
        <end position="198"/>
    </location>
</feature>
<proteinExistence type="inferred from homology"/>
<evidence type="ECO:0000313" key="5">
    <source>
        <dbReference type="Proteomes" id="UP000525987"/>
    </source>
</evidence>
<evidence type="ECO:0000313" key="4">
    <source>
        <dbReference type="EMBL" id="MBB3140050.1"/>
    </source>
</evidence>
<keyword evidence="2" id="KW-0812">Transmembrane</keyword>
<dbReference type="GO" id="GO:0016780">
    <property type="term" value="F:phosphotransferase activity, for other substituted phosphate groups"/>
    <property type="evidence" value="ECO:0007669"/>
    <property type="project" value="TreeGrafter"/>
</dbReference>
<keyword evidence="4" id="KW-0808">Transferase</keyword>
<dbReference type="RefSeq" id="WP_183386474.1">
    <property type="nucleotide sequence ID" value="NZ_JACHXM010000003.1"/>
</dbReference>
<dbReference type="PANTHER" id="PTHR30576">
    <property type="entry name" value="COLANIC BIOSYNTHESIS UDP-GLUCOSE LIPID CARRIER TRANSFERASE"/>
    <property type="match status" value="1"/>
</dbReference>
<protein>
    <submittedName>
        <fullName evidence="4">Lipopolysaccharide/colanic/teichoic acid biosynthesis glycosyltransferase</fullName>
    </submittedName>
</protein>
<evidence type="ECO:0000256" key="1">
    <source>
        <dbReference type="ARBA" id="ARBA00006464"/>
    </source>
</evidence>
<comment type="similarity">
    <text evidence="1">Belongs to the bacterial sugar transferase family.</text>
</comment>
<dbReference type="Pfam" id="PF02397">
    <property type="entry name" value="Bac_transf"/>
    <property type="match status" value="1"/>
</dbReference>
<keyword evidence="2" id="KW-1133">Transmembrane helix</keyword>
<evidence type="ECO:0000256" key="2">
    <source>
        <dbReference type="SAM" id="Phobius"/>
    </source>
</evidence>
<dbReference type="InterPro" id="IPR003362">
    <property type="entry name" value="Bact_transf"/>
</dbReference>
<name>A0A7W5BVT5_9GAMM</name>
<evidence type="ECO:0000259" key="3">
    <source>
        <dbReference type="Pfam" id="PF02397"/>
    </source>
</evidence>